<feature type="domain" description="N-acetyltransferase" evidence="1">
    <location>
        <begin position="3"/>
        <end position="150"/>
    </location>
</feature>
<evidence type="ECO:0000313" key="3">
    <source>
        <dbReference type="Proteomes" id="UP000198855"/>
    </source>
</evidence>
<dbReference type="InterPro" id="IPR036527">
    <property type="entry name" value="SCP2_sterol-bd_dom_sf"/>
</dbReference>
<dbReference type="InterPro" id="IPR016181">
    <property type="entry name" value="Acyl_CoA_acyltransferase"/>
</dbReference>
<gene>
    <name evidence="2" type="ORF">SAMN05216378_0068</name>
</gene>
<dbReference type="Pfam" id="PF13527">
    <property type="entry name" value="Acetyltransf_9"/>
    <property type="match status" value="1"/>
</dbReference>
<evidence type="ECO:0000259" key="1">
    <source>
        <dbReference type="PROSITE" id="PS51186"/>
    </source>
</evidence>
<evidence type="ECO:0000313" key="2">
    <source>
        <dbReference type="EMBL" id="SFF35367.1"/>
    </source>
</evidence>
<dbReference type="InterPro" id="IPR025559">
    <property type="entry name" value="Eis_dom"/>
</dbReference>
<dbReference type="Gene3D" id="3.40.630.30">
    <property type="match status" value="2"/>
</dbReference>
<organism evidence="2 3">
    <name type="scientific">Paenibacillus catalpae</name>
    <dbReference type="NCBI Taxonomy" id="1045775"/>
    <lineage>
        <taxon>Bacteria</taxon>
        <taxon>Bacillati</taxon>
        <taxon>Bacillota</taxon>
        <taxon>Bacilli</taxon>
        <taxon>Bacillales</taxon>
        <taxon>Paenibacillaceae</taxon>
        <taxon>Paenibacillus</taxon>
    </lineage>
</organism>
<dbReference type="Pfam" id="PF17668">
    <property type="entry name" value="Acetyltransf_17"/>
    <property type="match status" value="1"/>
</dbReference>
<name>A0A1I2I2R4_9BACL</name>
<dbReference type="InterPro" id="IPR041380">
    <property type="entry name" value="Acetyltransf_17"/>
</dbReference>
<reference evidence="3" key="1">
    <citation type="submission" date="2016-10" db="EMBL/GenBank/DDBJ databases">
        <authorList>
            <person name="Varghese N."/>
            <person name="Submissions S."/>
        </authorList>
    </citation>
    <scope>NUCLEOTIDE SEQUENCE [LARGE SCALE GENOMIC DNA]</scope>
    <source>
        <strain evidence="3">CGMCC 1.10784</strain>
    </source>
</reference>
<dbReference type="STRING" id="1045775.SAMN05216378_0068"/>
<proteinExistence type="predicted"/>
<accession>A0A1I2I2R4</accession>
<dbReference type="PROSITE" id="PS51186">
    <property type="entry name" value="GNAT"/>
    <property type="match status" value="1"/>
</dbReference>
<dbReference type="Proteomes" id="UP000198855">
    <property type="component" value="Unassembled WGS sequence"/>
</dbReference>
<dbReference type="RefSeq" id="WP_091190903.1">
    <property type="nucleotide sequence ID" value="NZ_FOMT01000010.1"/>
</dbReference>
<dbReference type="PANTHER" id="PTHR37817">
    <property type="entry name" value="N-ACETYLTRANSFERASE EIS"/>
    <property type="match status" value="1"/>
</dbReference>
<dbReference type="SUPFAM" id="SSF55729">
    <property type="entry name" value="Acyl-CoA N-acyltransferases (Nat)"/>
    <property type="match status" value="1"/>
</dbReference>
<dbReference type="SUPFAM" id="SSF55718">
    <property type="entry name" value="SCP-like"/>
    <property type="match status" value="1"/>
</dbReference>
<keyword evidence="2" id="KW-0808">Transferase</keyword>
<dbReference type="Gene3D" id="3.30.1050.10">
    <property type="entry name" value="SCP2 sterol-binding domain"/>
    <property type="match status" value="1"/>
</dbReference>
<dbReference type="CDD" id="cd04301">
    <property type="entry name" value="NAT_SF"/>
    <property type="match status" value="1"/>
</dbReference>
<protein>
    <submittedName>
        <fullName evidence="2">Predicted acetyltransferase</fullName>
    </submittedName>
</protein>
<dbReference type="OrthoDB" id="9768284at2"/>
<dbReference type="GO" id="GO:0030649">
    <property type="term" value="P:aminoglycoside antibiotic catabolic process"/>
    <property type="evidence" value="ECO:0007669"/>
    <property type="project" value="TreeGrafter"/>
</dbReference>
<dbReference type="InterPro" id="IPR000182">
    <property type="entry name" value="GNAT_dom"/>
</dbReference>
<dbReference type="PANTHER" id="PTHR37817:SF1">
    <property type="entry name" value="N-ACETYLTRANSFERASE EIS"/>
    <property type="match status" value="1"/>
</dbReference>
<dbReference type="GO" id="GO:0034069">
    <property type="term" value="F:aminoglycoside N-acetyltransferase activity"/>
    <property type="evidence" value="ECO:0007669"/>
    <property type="project" value="TreeGrafter"/>
</dbReference>
<dbReference type="InterPro" id="IPR051554">
    <property type="entry name" value="Acetyltransferase_Eis"/>
</dbReference>
<dbReference type="Pfam" id="PF13530">
    <property type="entry name" value="SCP2_2"/>
    <property type="match status" value="1"/>
</dbReference>
<keyword evidence="3" id="KW-1185">Reference proteome</keyword>
<dbReference type="EMBL" id="FOMT01000010">
    <property type="protein sequence ID" value="SFF35367.1"/>
    <property type="molecule type" value="Genomic_DNA"/>
</dbReference>
<sequence length="396" mass="45343">MTKDTRLLTMEQFEDMIELSQFAFQYEIPAAKLAESRERFEHEETDRWGIFLDGKLAAQLAVLDLHTYINGKRFAMGGVAGVSTWPEYRRQGLVAELLQHSLEQMKEKGQTLSFLHPFSIGFYRKFGWEVYTDLKTYRIDTSLLPARTPYSGTIKRVELNYGLLNPLYNAYAKRVNGALDRAEAWWNYRIASRKKGQTVVFFDTTGVAQGYVIYEVKNRELFVHEFIDLTEEARSALWSFLAQHDSMIDRLEIKVAADDGLAYLLANPRIKQEIEPYFMARIVDAESFLREYPFEAGSDEAETGFVLDIQDEHAPWNEGLLQVRIAADGSANVQRLSGETNGEQIRTGIGALAAMLTGYKRPTELLRYGQIQGQSHLVEKLESRIPARTTFLPDFF</sequence>
<dbReference type="AlphaFoldDB" id="A0A1I2I2R4"/>